<proteinExistence type="predicted"/>
<accession>A0A6G0ZM86</accession>
<name>A0A6G0ZM86_APHCR</name>
<comment type="caution">
    <text evidence="1">The sequence shown here is derived from an EMBL/GenBank/DDBJ whole genome shotgun (WGS) entry which is preliminary data.</text>
</comment>
<dbReference type="AlphaFoldDB" id="A0A6G0ZM86"/>
<gene>
    <name evidence="1" type="ORF">FWK35_00001212</name>
</gene>
<reference evidence="1 2" key="1">
    <citation type="submission" date="2019-08" db="EMBL/GenBank/DDBJ databases">
        <title>Whole genome of Aphis craccivora.</title>
        <authorList>
            <person name="Voronova N.V."/>
            <person name="Shulinski R.S."/>
            <person name="Bandarenka Y.V."/>
            <person name="Zhorov D.G."/>
            <person name="Warner D."/>
        </authorList>
    </citation>
    <scope>NUCLEOTIDE SEQUENCE [LARGE SCALE GENOMIC DNA]</scope>
    <source>
        <strain evidence="1">180601</strain>
        <tissue evidence="1">Whole Body</tissue>
    </source>
</reference>
<dbReference type="EMBL" id="VUJU01000172">
    <property type="protein sequence ID" value="KAF0772452.1"/>
    <property type="molecule type" value="Genomic_DNA"/>
</dbReference>
<evidence type="ECO:0000313" key="1">
    <source>
        <dbReference type="EMBL" id="KAF0772452.1"/>
    </source>
</evidence>
<protein>
    <submittedName>
        <fullName evidence="1">Uncharacterized protein</fullName>
    </submittedName>
</protein>
<organism evidence="1 2">
    <name type="scientific">Aphis craccivora</name>
    <name type="common">Cowpea aphid</name>
    <dbReference type="NCBI Taxonomy" id="307492"/>
    <lineage>
        <taxon>Eukaryota</taxon>
        <taxon>Metazoa</taxon>
        <taxon>Ecdysozoa</taxon>
        <taxon>Arthropoda</taxon>
        <taxon>Hexapoda</taxon>
        <taxon>Insecta</taxon>
        <taxon>Pterygota</taxon>
        <taxon>Neoptera</taxon>
        <taxon>Paraneoptera</taxon>
        <taxon>Hemiptera</taxon>
        <taxon>Sternorrhyncha</taxon>
        <taxon>Aphidomorpha</taxon>
        <taxon>Aphidoidea</taxon>
        <taxon>Aphididae</taxon>
        <taxon>Aphidini</taxon>
        <taxon>Aphis</taxon>
        <taxon>Aphis</taxon>
    </lineage>
</organism>
<evidence type="ECO:0000313" key="2">
    <source>
        <dbReference type="Proteomes" id="UP000478052"/>
    </source>
</evidence>
<sequence>MIEKNIGIANILSYIRENGTSIEHNLEKCTRLKSKIVSIKPLYNVCVISETIIIRIRSADSDEARVIRFTMGSLAVKTLHDLHFTRSNMNFSIIKML</sequence>
<dbReference type="Proteomes" id="UP000478052">
    <property type="component" value="Unassembled WGS sequence"/>
</dbReference>
<keyword evidence="2" id="KW-1185">Reference proteome</keyword>